<reference evidence="3" key="1">
    <citation type="submission" date="2016-02" db="EMBL/GenBank/DDBJ databases">
        <title>Draft genome sequence of Microdochium bolleyi, a fungal endophyte of beachgrass.</title>
        <authorList>
            <consortium name="DOE Joint Genome Institute"/>
            <person name="David A.S."/>
            <person name="May G."/>
            <person name="Haridas S."/>
            <person name="Lim J."/>
            <person name="Wang M."/>
            <person name="Labutti K."/>
            <person name="Lipzen A."/>
            <person name="Barry K."/>
            <person name="Grigoriev I.V."/>
        </authorList>
    </citation>
    <scope>NUCLEOTIDE SEQUENCE [LARGE SCALE GENOMIC DNA]</scope>
    <source>
        <strain evidence="3">J235TASD1</strain>
    </source>
</reference>
<gene>
    <name evidence="2" type="ORF">Micbo1qcDRAFT_179328</name>
</gene>
<dbReference type="OrthoDB" id="4825549at2759"/>
<accession>A0A136IQ72</accession>
<evidence type="ECO:0000313" key="2">
    <source>
        <dbReference type="EMBL" id="KXJ87077.1"/>
    </source>
</evidence>
<dbReference type="EMBL" id="KQ964264">
    <property type="protein sequence ID" value="KXJ87077.1"/>
    <property type="molecule type" value="Genomic_DNA"/>
</dbReference>
<evidence type="ECO:0000313" key="3">
    <source>
        <dbReference type="Proteomes" id="UP000070501"/>
    </source>
</evidence>
<proteinExistence type="predicted"/>
<feature type="signal peptide" evidence="1">
    <location>
        <begin position="1"/>
        <end position="20"/>
    </location>
</feature>
<name>A0A136IQ72_9PEZI</name>
<evidence type="ECO:0008006" key="4">
    <source>
        <dbReference type="Google" id="ProtNLM"/>
    </source>
</evidence>
<dbReference type="AlphaFoldDB" id="A0A136IQ72"/>
<organism evidence="2 3">
    <name type="scientific">Microdochium bolleyi</name>
    <dbReference type="NCBI Taxonomy" id="196109"/>
    <lineage>
        <taxon>Eukaryota</taxon>
        <taxon>Fungi</taxon>
        <taxon>Dikarya</taxon>
        <taxon>Ascomycota</taxon>
        <taxon>Pezizomycotina</taxon>
        <taxon>Sordariomycetes</taxon>
        <taxon>Xylariomycetidae</taxon>
        <taxon>Xylariales</taxon>
        <taxon>Microdochiaceae</taxon>
        <taxon>Microdochium</taxon>
    </lineage>
</organism>
<keyword evidence="3" id="KW-1185">Reference proteome</keyword>
<dbReference type="Proteomes" id="UP000070501">
    <property type="component" value="Unassembled WGS sequence"/>
</dbReference>
<sequence length="130" mass="14348">MKPSTILIGTAALLSGTASANYECWWGGALALTGTVKYHAERACKGYDGKKGAFQGWFAPGESRKVCVNNLAERIAFEVVNENRNQGFDLDDNDCYKEFEELVDKCTRKWQGIGDFTNGGRGSTSGWFFK</sequence>
<dbReference type="InParanoid" id="A0A136IQ72"/>
<evidence type="ECO:0000256" key="1">
    <source>
        <dbReference type="SAM" id="SignalP"/>
    </source>
</evidence>
<feature type="chain" id="PRO_5007292969" description="Secreted protein" evidence="1">
    <location>
        <begin position="21"/>
        <end position="130"/>
    </location>
</feature>
<keyword evidence="1" id="KW-0732">Signal</keyword>
<protein>
    <recommendedName>
        <fullName evidence="4">Secreted protein</fullName>
    </recommendedName>
</protein>